<feature type="transmembrane region" description="Helical" evidence="6">
    <location>
        <begin position="273"/>
        <end position="293"/>
    </location>
</feature>
<gene>
    <name evidence="7" type="ORF">ADICEAN_01695</name>
</gene>
<comment type="caution">
    <text evidence="7">The sequence shown here is derived from an EMBL/GenBank/DDBJ whole genome shotgun (WGS) entry which is preliminary data.</text>
</comment>
<dbReference type="GO" id="GO:0043190">
    <property type="term" value="C:ATP-binding cassette (ABC) transporter complex"/>
    <property type="evidence" value="ECO:0007669"/>
    <property type="project" value="TreeGrafter"/>
</dbReference>
<dbReference type="GO" id="GO:0015920">
    <property type="term" value="P:lipopolysaccharide transport"/>
    <property type="evidence" value="ECO:0007669"/>
    <property type="project" value="TreeGrafter"/>
</dbReference>
<evidence type="ECO:0000313" key="7">
    <source>
        <dbReference type="EMBL" id="EMR03149.1"/>
    </source>
</evidence>
<dbReference type="InterPro" id="IPR005495">
    <property type="entry name" value="LptG/LptF_permease"/>
</dbReference>
<dbReference type="STRING" id="1279009.ADICEAN_01695"/>
<accession>M7NXM2</accession>
<dbReference type="PATRIC" id="fig|1279009.4.peg.1721"/>
<keyword evidence="8" id="KW-1185">Reference proteome</keyword>
<dbReference type="PANTHER" id="PTHR33529">
    <property type="entry name" value="SLR0882 PROTEIN-RELATED"/>
    <property type="match status" value="1"/>
</dbReference>
<dbReference type="EMBL" id="AODQ01000033">
    <property type="protein sequence ID" value="EMR03149.1"/>
    <property type="molecule type" value="Genomic_DNA"/>
</dbReference>
<dbReference type="OrthoDB" id="9807977at2"/>
<organism evidence="7 8">
    <name type="scientific">Cesiribacter andamanensis AMV16</name>
    <dbReference type="NCBI Taxonomy" id="1279009"/>
    <lineage>
        <taxon>Bacteria</taxon>
        <taxon>Pseudomonadati</taxon>
        <taxon>Bacteroidota</taxon>
        <taxon>Cytophagia</taxon>
        <taxon>Cytophagales</taxon>
        <taxon>Cesiribacteraceae</taxon>
        <taxon>Cesiribacter</taxon>
    </lineage>
</organism>
<feature type="transmembrane region" description="Helical" evidence="6">
    <location>
        <begin position="52"/>
        <end position="78"/>
    </location>
</feature>
<dbReference type="AlphaFoldDB" id="M7NXM2"/>
<dbReference type="Proteomes" id="UP000011910">
    <property type="component" value="Unassembled WGS sequence"/>
</dbReference>
<evidence type="ECO:0000256" key="1">
    <source>
        <dbReference type="ARBA" id="ARBA00004651"/>
    </source>
</evidence>
<evidence type="ECO:0000256" key="4">
    <source>
        <dbReference type="ARBA" id="ARBA00022989"/>
    </source>
</evidence>
<keyword evidence="2" id="KW-1003">Cell membrane</keyword>
<evidence type="ECO:0000256" key="6">
    <source>
        <dbReference type="SAM" id="Phobius"/>
    </source>
</evidence>
<feature type="transmembrane region" description="Helical" evidence="6">
    <location>
        <begin position="12"/>
        <end position="32"/>
    </location>
</feature>
<dbReference type="Pfam" id="PF03739">
    <property type="entry name" value="LptF_LptG"/>
    <property type="match status" value="1"/>
</dbReference>
<feature type="transmembrane region" description="Helical" evidence="6">
    <location>
        <begin position="99"/>
        <end position="122"/>
    </location>
</feature>
<evidence type="ECO:0000313" key="8">
    <source>
        <dbReference type="Proteomes" id="UP000011910"/>
    </source>
</evidence>
<sequence length="358" mass="40828">MKILDRYILTKFLSAFFFVVAILVTIVCVIDLTEKNDEFIKHNLGIGEILGYYAAFIPFIANFITPITVFIATVFVTAQMAGHTEIIAILSSGVSFRRMMVPYLLGASIIGALSFALTGYILPNANKKRVAFELAYIKKPFRFDQRNIHIKIGPQSYAYLESYNNEANVGYRFTLETIKDNQLEAKLTARRMEWSEEKEKWVLREWQRREIDGRQERYEQGAQMDTTLAITPKDFGSTYHLQETFTLPELQDYIDELTARGADNIVIYEIEKYVRYMSPFAAIVLTFIGVIMSSRKSRGGSGLRIASGFGLAFVYIILFVFAKSMAESNTIQSPQLAVWIPNILFAIIGLVLYRNVPR</sequence>
<evidence type="ECO:0000256" key="2">
    <source>
        <dbReference type="ARBA" id="ARBA00022475"/>
    </source>
</evidence>
<dbReference type="eggNOG" id="COG0795">
    <property type="taxonomic scope" value="Bacteria"/>
</dbReference>
<comment type="subcellular location">
    <subcellularLocation>
        <location evidence="1">Cell membrane</location>
        <topology evidence="1">Multi-pass membrane protein</topology>
    </subcellularLocation>
</comment>
<feature type="transmembrane region" description="Helical" evidence="6">
    <location>
        <begin position="305"/>
        <end position="324"/>
    </location>
</feature>
<protein>
    <submittedName>
        <fullName evidence="7">Lipopolysaccharide ABC transporter permease</fullName>
    </submittedName>
</protein>
<feature type="transmembrane region" description="Helical" evidence="6">
    <location>
        <begin position="336"/>
        <end position="353"/>
    </location>
</feature>
<proteinExistence type="predicted"/>
<keyword evidence="5 6" id="KW-0472">Membrane</keyword>
<dbReference type="PANTHER" id="PTHR33529:SF8">
    <property type="entry name" value="PERMEASE, YJGP_YJGQ FAMILY"/>
    <property type="match status" value="1"/>
</dbReference>
<keyword evidence="4 6" id="KW-1133">Transmembrane helix</keyword>
<evidence type="ECO:0000256" key="3">
    <source>
        <dbReference type="ARBA" id="ARBA00022692"/>
    </source>
</evidence>
<keyword evidence="3 6" id="KW-0812">Transmembrane</keyword>
<reference evidence="7 8" key="1">
    <citation type="journal article" date="2013" name="Genome Announc.">
        <title>Draft Genome Sequence of Cesiribacter andamanensis Strain AMV16T, Isolated from a Soil Sample from a Mud Volcano in the Andaman Islands, India.</title>
        <authorList>
            <person name="Shivaji S."/>
            <person name="Ara S."/>
            <person name="Begum Z."/>
            <person name="Srinivas T.N."/>
            <person name="Singh A."/>
            <person name="Kumar Pinnaka A."/>
        </authorList>
    </citation>
    <scope>NUCLEOTIDE SEQUENCE [LARGE SCALE GENOMIC DNA]</scope>
    <source>
        <strain evidence="7 8">AMV16</strain>
    </source>
</reference>
<evidence type="ECO:0000256" key="5">
    <source>
        <dbReference type="ARBA" id="ARBA00023136"/>
    </source>
</evidence>
<name>M7NXM2_9BACT</name>
<dbReference type="RefSeq" id="WP_009195092.1">
    <property type="nucleotide sequence ID" value="NZ_AODQ01000033.1"/>
</dbReference>